<dbReference type="InterPro" id="IPR045190">
    <property type="entry name" value="MCCB/AccD1-like"/>
</dbReference>
<evidence type="ECO:0000313" key="5">
    <source>
        <dbReference type="Proteomes" id="UP000466831"/>
    </source>
</evidence>
<dbReference type="PANTHER" id="PTHR22855:SF46">
    <property type="entry name" value="METHYLCROTONOYL-COA CARBOXYLASE"/>
    <property type="match status" value="1"/>
</dbReference>
<dbReference type="PANTHER" id="PTHR22855">
    <property type="entry name" value="ACETYL, PROPIONYL, PYRUVATE, AND GLUTACONYL CARBOXYLASE-RELATED"/>
    <property type="match status" value="1"/>
</dbReference>
<dbReference type="EMBL" id="AP022584">
    <property type="protein sequence ID" value="BBY12566.1"/>
    <property type="molecule type" value="Genomic_DNA"/>
</dbReference>
<feature type="domain" description="CoA carboxyltransferase N-terminal" evidence="2">
    <location>
        <begin position="19"/>
        <end position="283"/>
    </location>
</feature>
<accession>A0ABN5ZVH9</accession>
<gene>
    <name evidence="4" type="ORF">MMARJ_33060</name>
</gene>
<keyword evidence="5" id="KW-1185">Reference proteome</keyword>
<evidence type="ECO:0000259" key="2">
    <source>
        <dbReference type="PROSITE" id="PS50980"/>
    </source>
</evidence>
<dbReference type="PROSITE" id="PS50989">
    <property type="entry name" value="COA_CT_CTER"/>
    <property type="match status" value="1"/>
</dbReference>
<dbReference type="InterPro" id="IPR011763">
    <property type="entry name" value="COA_CT_C"/>
</dbReference>
<dbReference type="PROSITE" id="PS50980">
    <property type="entry name" value="COA_CT_NTER"/>
    <property type="match status" value="1"/>
</dbReference>
<dbReference type="InterPro" id="IPR034733">
    <property type="entry name" value="AcCoA_carboxyl_beta"/>
</dbReference>
<name>A0ABN5ZVH9_9MYCO</name>
<dbReference type="InterPro" id="IPR011762">
    <property type="entry name" value="COA_CT_N"/>
</dbReference>
<dbReference type="Gene3D" id="3.90.226.10">
    <property type="entry name" value="2-enoyl-CoA Hydratase, Chain A, domain 1"/>
    <property type="match status" value="2"/>
</dbReference>
<evidence type="ECO:0000256" key="1">
    <source>
        <dbReference type="ARBA" id="ARBA00006102"/>
    </source>
</evidence>
<dbReference type="SUPFAM" id="SSF52096">
    <property type="entry name" value="ClpP/crotonase"/>
    <property type="match status" value="2"/>
</dbReference>
<comment type="similarity">
    <text evidence="1">Belongs to the AccD/PCCB family.</text>
</comment>
<evidence type="ECO:0000313" key="4">
    <source>
        <dbReference type="EMBL" id="BBY12566.1"/>
    </source>
</evidence>
<feature type="domain" description="CoA carboxyltransferase C-terminal" evidence="3">
    <location>
        <begin position="288"/>
        <end position="534"/>
    </location>
</feature>
<protein>
    <submittedName>
        <fullName evidence="4">Acetyl-CoA carboxylase carboxyltransferase subunit</fullName>
    </submittedName>
</protein>
<proteinExistence type="inferred from homology"/>
<sequence length="544" mass="57899">MALFRSRIDTASDGFVGNREAMLALVRQLRDLENRARQASERSTDRFARRGQLLPRERLARVLDPGAPFLELQNLIGFGMTDSGEDADRDASVPGGNQLVGIGFISDARCVVVVTDSGINAGAFNNAGSAKIARAQSIAFTNRMPFVHLVESAGANIPAYRVENFVSGGQLFAGLARLSAAGIPVITVLHGSSTAGGAYMPGLSDVVIAVRGCAKMFLAGPPLLKAATGEVATDEDLGGAQMHADVSGSVEFLAEDDNDAIRLCRQVVGRLGWGRTNLRPSLTGFAEPVYDPDEIAGVVPVDYRTSYDVREVIARIVDGSQLSDFKPRYGAQTVCIEAEVHGHPVAFVGNNGPIDNSGATKAAHFIQHCAQIGTPITYLQNTTGYMVGTATERGGMIKHGSKMIQAVSTAPVPQFTFMVGASYGAGNYGMCGRGFNPRFLFSWPNARIGLMGSSQAAMTMRIVAEAAAQRKGETLASEAIARNDRIITDVLERQSDAFYTSGRGLDDGVVDPRDTRRVLAFMLATAAEADQLDLKPVTFAVARM</sequence>
<dbReference type="RefSeq" id="WP_232067477.1">
    <property type="nucleotide sequence ID" value="NZ_AP022584.1"/>
</dbReference>
<reference evidence="4 5" key="1">
    <citation type="journal article" date="2019" name="Emerg. Microbes Infect.">
        <title>Comprehensive subspecies identification of 175 nontuberculous mycobacteria species based on 7547 genomic profiles.</title>
        <authorList>
            <person name="Matsumoto Y."/>
            <person name="Kinjo T."/>
            <person name="Motooka D."/>
            <person name="Nabeya D."/>
            <person name="Jung N."/>
            <person name="Uechi K."/>
            <person name="Horii T."/>
            <person name="Iida T."/>
            <person name="Fujita J."/>
            <person name="Nakamura S."/>
        </authorList>
    </citation>
    <scope>NUCLEOTIDE SEQUENCE [LARGE SCALE GENOMIC DNA]</scope>
    <source>
        <strain evidence="4 5">JCM 17324</strain>
    </source>
</reference>
<organism evidence="4 5">
    <name type="scientific">Mycobacterium marseillense</name>
    <dbReference type="NCBI Taxonomy" id="701042"/>
    <lineage>
        <taxon>Bacteria</taxon>
        <taxon>Bacillati</taxon>
        <taxon>Actinomycetota</taxon>
        <taxon>Actinomycetes</taxon>
        <taxon>Mycobacteriales</taxon>
        <taxon>Mycobacteriaceae</taxon>
        <taxon>Mycobacterium</taxon>
        <taxon>Mycobacterium avium complex (MAC)</taxon>
    </lineage>
</organism>
<dbReference type="Pfam" id="PF01039">
    <property type="entry name" value="Carboxyl_trans"/>
    <property type="match status" value="1"/>
</dbReference>
<evidence type="ECO:0000259" key="3">
    <source>
        <dbReference type="PROSITE" id="PS50989"/>
    </source>
</evidence>
<dbReference type="InterPro" id="IPR029045">
    <property type="entry name" value="ClpP/crotonase-like_dom_sf"/>
</dbReference>
<dbReference type="Proteomes" id="UP000466831">
    <property type="component" value="Chromosome"/>
</dbReference>